<feature type="domain" description="CopC" evidence="8">
    <location>
        <begin position="30"/>
        <end position="123"/>
    </location>
</feature>
<evidence type="ECO:0000256" key="7">
    <source>
        <dbReference type="SAM" id="SignalP"/>
    </source>
</evidence>
<dbReference type="InterPro" id="IPR007348">
    <property type="entry name" value="CopC_dom"/>
</dbReference>
<keyword evidence="2" id="KW-0479">Metal-binding</keyword>
<keyword evidence="6" id="KW-0812">Transmembrane</keyword>
<dbReference type="InterPro" id="IPR014756">
    <property type="entry name" value="Ig_E-set"/>
</dbReference>
<reference evidence="10" key="1">
    <citation type="journal article" date="2019" name="Int. J. Syst. Evol. Microbiol.">
        <title>The Global Catalogue of Microorganisms (GCM) 10K type strain sequencing project: providing services to taxonomists for standard genome sequencing and annotation.</title>
        <authorList>
            <consortium name="The Broad Institute Genomics Platform"/>
            <consortium name="The Broad Institute Genome Sequencing Center for Infectious Disease"/>
            <person name="Wu L."/>
            <person name="Ma J."/>
        </authorList>
    </citation>
    <scope>NUCLEOTIDE SEQUENCE [LARGE SCALE GENOMIC DNA]</scope>
    <source>
        <strain evidence="10">JCM 1490</strain>
    </source>
</reference>
<feature type="transmembrane region" description="Helical" evidence="6">
    <location>
        <begin position="169"/>
        <end position="188"/>
    </location>
</feature>
<feature type="chain" id="PRO_5045339168" evidence="7">
    <location>
        <begin position="30"/>
        <end position="194"/>
    </location>
</feature>
<feature type="signal peptide" evidence="7">
    <location>
        <begin position="1"/>
        <end position="29"/>
    </location>
</feature>
<feature type="compositionally biased region" description="Low complexity" evidence="5">
    <location>
        <begin position="129"/>
        <end position="143"/>
    </location>
</feature>
<gene>
    <name evidence="9" type="ORF">ACFQQL_00760</name>
</gene>
<keyword evidence="6" id="KW-0472">Membrane</keyword>
<evidence type="ECO:0000313" key="9">
    <source>
        <dbReference type="EMBL" id="MFC7403620.1"/>
    </source>
</evidence>
<dbReference type="Gene3D" id="2.60.40.1220">
    <property type="match status" value="1"/>
</dbReference>
<evidence type="ECO:0000256" key="6">
    <source>
        <dbReference type="SAM" id="Phobius"/>
    </source>
</evidence>
<evidence type="ECO:0000313" key="10">
    <source>
        <dbReference type="Proteomes" id="UP001596455"/>
    </source>
</evidence>
<name>A0ABW2Q7R6_9MICO</name>
<dbReference type="PANTHER" id="PTHR34820">
    <property type="entry name" value="INNER MEMBRANE PROTEIN YEBZ"/>
    <property type="match status" value="1"/>
</dbReference>
<dbReference type="EMBL" id="JBHTCQ010000001">
    <property type="protein sequence ID" value="MFC7403620.1"/>
    <property type="molecule type" value="Genomic_DNA"/>
</dbReference>
<dbReference type="SUPFAM" id="SSF81296">
    <property type="entry name" value="E set domains"/>
    <property type="match status" value="1"/>
</dbReference>
<evidence type="ECO:0000256" key="3">
    <source>
        <dbReference type="ARBA" id="ARBA00022729"/>
    </source>
</evidence>
<evidence type="ECO:0000256" key="1">
    <source>
        <dbReference type="ARBA" id="ARBA00004196"/>
    </source>
</evidence>
<comment type="subcellular location">
    <subcellularLocation>
        <location evidence="1">Cell envelope</location>
    </subcellularLocation>
</comment>
<dbReference type="PANTHER" id="PTHR34820:SF4">
    <property type="entry name" value="INNER MEMBRANE PROTEIN YEBZ"/>
    <property type="match status" value="1"/>
</dbReference>
<dbReference type="RefSeq" id="WP_382390251.1">
    <property type="nucleotide sequence ID" value="NZ_JBHTCQ010000001.1"/>
</dbReference>
<evidence type="ECO:0000256" key="2">
    <source>
        <dbReference type="ARBA" id="ARBA00022723"/>
    </source>
</evidence>
<evidence type="ECO:0000259" key="8">
    <source>
        <dbReference type="Pfam" id="PF04234"/>
    </source>
</evidence>
<dbReference type="InterPro" id="IPR032694">
    <property type="entry name" value="CopC/D"/>
</dbReference>
<comment type="caution">
    <text evidence="9">The sequence shown here is derived from an EMBL/GenBank/DDBJ whole genome shotgun (WGS) entry which is preliminary data.</text>
</comment>
<keyword evidence="3 7" id="KW-0732">Signal</keyword>
<organism evidence="9 10">
    <name type="scientific">Georgenia alba</name>
    <dbReference type="NCBI Taxonomy" id="2233858"/>
    <lineage>
        <taxon>Bacteria</taxon>
        <taxon>Bacillati</taxon>
        <taxon>Actinomycetota</taxon>
        <taxon>Actinomycetes</taxon>
        <taxon>Micrococcales</taxon>
        <taxon>Bogoriellaceae</taxon>
        <taxon>Georgenia</taxon>
    </lineage>
</organism>
<keyword evidence="6" id="KW-1133">Transmembrane helix</keyword>
<feature type="region of interest" description="Disordered" evidence="5">
    <location>
        <begin position="129"/>
        <end position="162"/>
    </location>
</feature>
<dbReference type="Proteomes" id="UP001596455">
    <property type="component" value="Unassembled WGS sequence"/>
</dbReference>
<proteinExistence type="predicted"/>
<evidence type="ECO:0000256" key="5">
    <source>
        <dbReference type="SAM" id="MobiDB-lite"/>
    </source>
</evidence>
<accession>A0ABW2Q7R6</accession>
<sequence length="194" mass="19924">MRRARSRSPLLVPLLAAVAMLTFAPGAAAHDVLTGSSPAEGETLSESPSEVALTFSNELLDGNNVVEVSPSGGEPVVEGAPSLDGDTATLELPEALDGGEYTVTWSVVSSDGHRVEGEYAFTVEAGAGEATTVPGGTETTGEPDQAGTPVPTADSAEEERDRNPVDMPAWAAIAVAIAIAVGLVAMIVRLMRRR</sequence>
<dbReference type="InterPro" id="IPR014755">
    <property type="entry name" value="Cu-Rt/internalin_Ig-like"/>
</dbReference>
<evidence type="ECO:0000256" key="4">
    <source>
        <dbReference type="ARBA" id="ARBA00023008"/>
    </source>
</evidence>
<keyword evidence="10" id="KW-1185">Reference proteome</keyword>
<dbReference type="Pfam" id="PF04234">
    <property type="entry name" value="CopC"/>
    <property type="match status" value="1"/>
</dbReference>
<keyword evidence="4" id="KW-0186">Copper</keyword>
<protein>
    <submittedName>
        <fullName evidence="9">Copper resistance protein CopC</fullName>
    </submittedName>
</protein>